<protein>
    <submittedName>
        <fullName evidence="1">Uncharacterized protein</fullName>
    </submittedName>
</protein>
<accession>A0A8J4Q6E4</accession>
<organism evidence="1 2">
    <name type="scientific">Castanea mollissima</name>
    <name type="common">Chinese chestnut</name>
    <dbReference type="NCBI Taxonomy" id="60419"/>
    <lineage>
        <taxon>Eukaryota</taxon>
        <taxon>Viridiplantae</taxon>
        <taxon>Streptophyta</taxon>
        <taxon>Embryophyta</taxon>
        <taxon>Tracheophyta</taxon>
        <taxon>Spermatophyta</taxon>
        <taxon>Magnoliopsida</taxon>
        <taxon>eudicotyledons</taxon>
        <taxon>Gunneridae</taxon>
        <taxon>Pentapetalae</taxon>
        <taxon>rosids</taxon>
        <taxon>fabids</taxon>
        <taxon>Fagales</taxon>
        <taxon>Fagaceae</taxon>
        <taxon>Castanea</taxon>
    </lineage>
</organism>
<evidence type="ECO:0000313" key="1">
    <source>
        <dbReference type="EMBL" id="KAF3946140.1"/>
    </source>
</evidence>
<dbReference type="Proteomes" id="UP000737018">
    <property type="component" value="Unassembled WGS sequence"/>
</dbReference>
<reference evidence="1" key="1">
    <citation type="submission" date="2020-03" db="EMBL/GenBank/DDBJ databases">
        <title>Castanea mollissima Vanexum genome sequencing.</title>
        <authorList>
            <person name="Staton M."/>
        </authorList>
    </citation>
    <scope>NUCLEOTIDE SEQUENCE</scope>
    <source>
        <tissue evidence="1">Leaf</tissue>
    </source>
</reference>
<proteinExistence type="predicted"/>
<dbReference type="AlphaFoldDB" id="A0A8J4Q6E4"/>
<comment type="caution">
    <text evidence="1">The sequence shown here is derived from an EMBL/GenBank/DDBJ whole genome shotgun (WGS) entry which is preliminary data.</text>
</comment>
<keyword evidence="2" id="KW-1185">Reference proteome</keyword>
<name>A0A8J4Q6E4_9ROSI</name>
<gene>
    <name evidence="1" type="ORF">CMV_027559</name>
</gene>
<sequence>MMKTVVRCIKDKLKEIALMEETRWRQKSIALWLEKWYGEEYHCEACRFPQGKIPADTVNHGSGSNGLTNGSWIPSAWKCTCTTANFLCTSHLKERIPWTPINTNGNWWVPILPLQTITVVTWFGVSGNYLVGLGDGNSLMA</sequence>
<dbReference type="EMBL" id="JRKL02009934">
    <property type="protein sequence ID" value="KAF3946140.1"/>
    <property type="molecule type" value="Genomic_DNA"/>
</dbReference>
<evidence type="ECO:0000313" key="2">
    <source>
        <dbReference type="Proteomes" id="UP000737018"/>
    </source>
</evidence>